<dbReference type="InterPro" id="IPR008928">
    <property type="entry name" value="6-hairpin_glycosidase_sf"/>
</dbReference>
<gene>
    <name evidence="2" type="ORF">SAMN04489747_1168</name>
</gene>
<dbReference type="GO" id="GO:0009311">
    <property type="term" value="P:oligosaccharide metabolic process"/>
    <property type="evidence" value="ECO:0007669"/>
    <property type="project" value="InterPro"/>
</dbReference>
<dbReference type="PANTHER" id="PTHR10412:SF10">
    <property type="entry name" value="GLYCOSYL HYDROLASE FAMILY 63 C-TERMINAL DOMAIN-CONTAINING PROTEIN"/>
    <property type="match status" value="1"/>
</dbReference>
<evidence type="ECO:0000313" key="3">
    <source>
        <dbReference type="Proteomes" id="UP000198546"/>
    </source>
</evidence>
<dbReference type="InterPro" id="IPR012341">
    <property type="entry name" value="6hp_glycosidase-like_sf"/>
</dbReference>
<keyword evidence="3" id="KW-1185">Reference proteome</keyword>
<protein>
    <recommendedName>
        <fullName evidence="1">Mannosylglycerate hydrolase MGH1-like glycoside hydrolase domain-containing protein</fullName>
    </recommendedName>
</protein>
<organism evidence="2 3">
    <name type="scientific">Auraticoccus monumenti</name>
    <dbReference type="NCBI Taxonomy" id="675864"/>
    <lineage>
        <taxon>Bacteria</taxon>
        <taxon>Bacillati</taxon>
        <taxon>Actinomycetota</taxon>
        <taxon>Actinomycetes</taxon>
        <taxon>Propionibacteriales</taxon>
        <taxon>Propionibacteriaceae</taxon>
        <taxon>Auraticoccus</taxon>
    </lineage>
</organism>
<dbReference type="Pfam" id="PF22422">
    <property type="entry name" value="MGH1-like_GH"/>
    <property type="match status" value="1"/>
</dbReference>
<evidence type="ECO:0000259" key="1">
    <source>
        <dbReference type="Pfam" id="PF22422"/>
    </source>
</evidence>
<dbReference type="GO" id="GO:0004573">
    <property type="term" value="F:Glc3Man9GlcNAc2 oligosaccharide glucosidase activity"/>
    <property type="evidence" value="ECO:0007669"/>
    <property type="project" value="InterPro"/>
</dbReference>
<feature type="domain" description="Mannosylglycerate hydrolase MGH1-like glycoside hydrolase" evidence="1">
    <location>
        <begin position="420"/>
        <end position="642"/>
    </location>
</feature>
<dbReference type="PANTHER" id="PTHR10412">
    <property type="entry name" value="MANNOSYL-OLIGOSACCHARIDE GLUCOSIDASE"/>
    <property type="match status" value="1"/>
</dbReference>
<dbReference type="EMBL" id="LT629688">
    <property type="protein sequence ID" value="SDD53451.1"/>
    <property type="molecule type" value="Genomic_DNA"/>
</dbReference>
<sequence length="895" mass="100158">MATAEDGRLTEANTGTAPWRRWGPYLSDRQWGTVREDTSPGGDAWDSFPHDHARSRAYGWGEDGLLGISDDSQQLCFALALWNEADPIIKERLFGLTNSEGNHGEDVKEYYFYQDSTPTHSWMKGLYKYPQAAYPYEDLLRTNAARGKQEPEYELVDTGIFDDQRYFDVEVVYAKAGPEDVLVQVTATNRGPDPAALHLLPTLWLRNTWSGDEQAPRPRLTADPASRQVLVDCPDLGPYRLIWEGDVDVLATENESNWARLAGGTNPTPYVKDGINDAVVTGRPETVDPGLTGTKIALRRRAVVGAGESVTMRLRLTTDAPRSGLGEDVDQVLTTRRQEADEFYTSITPPTVGAEPARVMRQALAGMLWSKQFYCYDLDRWLSQRGVHPLRDEAGLDHRNARWFHMVCGDIISMPDCWEYPWFAAWDLAFHTMSLAMVDTTFARDQLQLLLGEHYLHPSGQIPAYEWNFSDVNPPVHALATLFSHVQAVDTGAEDDHAFLSDTFAKLALNFTWWVNRKDVNGANTFEGGFLGLDNIAVFDRSAAQLPTGGRLEQADGTAWMALYCQSMLELSLELARTDPGYEGTALKYLEHFLYICAAMERGDGMWDEEDGFFYDQLRLPDGSGERLRVRSMVGLVPLCAVTVVPAESFGVLDDRLAGFMRRHPDLLGQISDPLLPGVGNRRILTLLDEDRLRSVLGYLLDEEEFLSPHGVRALSRFHRDHPFAMEVQGQQFGVGYLPGESDSGMFGGNSNWRGPVWMPVNFMIIRALLQYYLYYGDDFTVELPTGSGQQHTLFEVAADLADRLVSIFVPDEGGRRPVFGGVELFQTDPHWRDNLLFYEYFHGDDGAGIGASHQTGWTGLVAKLVQLFGTIDAATVLGDTRTHPSTTLFRRDVG</sequence>
<accession>A0A1G6VIW6</accession>
<dbReference type="Proteomes" id="UP000198546">
    <property type="component" value="Chromosome i"/>
</dbReference>
<dbReference type="Gene3D" id="1.50.10.10">
    <property type="match status" value="1"/>
</dbReference>
<dbReference type="RefSeq" id="WP_090591482.1">
    <property type="nucleotide sequence ID" value="NZ_LT629688.1"/>
</dbReference>
<dbReference type="SUPFAM" id="SSF48208">
    <property type="entry name" value="Six-hairpin glycosidases"/>
    <property type="match status" value="1"/>
</dbReference>
<dbReference type="AlphaFoldDB" id="A0A1G6VIW6"/>
<dbReference type="InterPro" id="IPR054491">
    <property type="entry name" value="MGH1-like_GH"/>
</dbReference>
<proteinExistence type="predicted"/>
<name>A0A1G6VIW6_9ACTN</name>
<dbReference type="STRING" id="675864.SAMN04489747_1168"/>
<reference evidence="2 3" key="1">
    <citation type="submission" date="2016-10" db="EMBL/GenBank/DDBJ databases">
        <authorList>
            <person name="de Groot N.N."/>
        </authorList>
    </citation>
    <scope>NUCLEOTIDE SEQUENCE [LARGE SCALE GENOMIC DNA]</scope>
    <source>
        <strain evidence="2 3">MON 2.2</strain>
    </source>
</reference>
<evidence type="ECO:0000313" key="2">
    <source>
        <dbReference type="EMBL" id="SDD53451.1"/>
    </source>
</evidence>
<dbReference type="InterPro" id="IPR004888">
    <property type="entry name" value="Glycoside_hydrolase_63"/>
</dbReference>